<evidence type="ECO:0000256" key="2">
    <source>
        <dbReference type="PROSITE-ProRule" id="PRU00259"/>
    </source>
</evidence>
<dbReference type="InterPro" id="IPR016024">
    <property type="entry name" value="ARM-type_fold"/>
</dbReference>
<dbReference type="SMART" id="SM00185">
    <property type="entry name" value="ARM"/>
    <property type="match status" value="4"/>
</dbReference>
<dbReference type="Gene3D" id="1.25.10.10">
    <property type="entry name" value="Leucine-rich Repeat Variant"/>
    <property type="match status" value="3"/>
</dbReference>
<gene>
    <name evidence="5" type="ORF">Fmac_001091</name>
</gene>
<feature type="repeat" description="ARM" evidence="2">
    <location>
        <begin position="225"/>
        <end position="266"/>
    </location>
</feature>
<comment type="caution">
    <text evidence="5">The sequence shown here is derived from an EMBL/GenBank/DDBJ whole genome shotgun (WGS) entry which is preliminary data.</text>
</comment>
<evidence type="ECO:0000259" key="4">
    <source>
        <dbReference type="Pfam" id="PF23005"/>
    </source>
</evidence>
<dbReference type="PANTHER" id="PTHR46043">
    <property type="entry name" value="ARM REPEAT SUPERFAMILY PROTEIN"/>
    <property type="match status" value="1"/>
</dbReference>
<accession>A0ABD1NG71</accession>
<dbReference type="SUPFAM" id="SSF48371">
    <property type="entry name" value="ARM repeat"/>
    <property type="match status" value="1"/>
</dbReference>
<evidence type="ECO:0000256" key="3">
    <source>
        <dbReference type="SAM" id="MobiDB-lite"/>
    </source>
</evidence>
<feature type="region of interest" description="Disordered" evidence="3">
    <location>
        <begin position="29"/>
        <end position="50"/>
    </location>
</feature>
<dbReference type="PANTHER" id="PTHR46043:SF13">
    <property type="entry name" value="ARM REPEAT SUPERFAMILY PROTEIN"/>
    <property type="match status" value="1"/>
</dbReference>
<dbReference type="EMBL" id="JBGMDY010000001">
    <property type="protein sequence ID" value="KAL2347091.1"/>
    <property type="molecule type" value="Genomic_DNA"/>
</dbReference>
<organism evidence="5 6">
    <name type="scientific">Flemingia macrophylla</name>
    <dbReference type="NCBI Taxonomy" id="520843"/>
    <lineage>
        <taxon>Eukaryota</taxon>
        <taxon>Viridiplantae</taxon>
        <taxon>Streptophyta</taxon>
        <taxon>Embryophyta</taxon>
        <taxon>Tracheophyta</taxon>
        <taxon>Spermatophyta</taxon>
        <taxon>Magnoliopsida</taxon>
        <taxon>eudicotyledons</taxon>
        <taxon>Gunneridae</taxon>
        <taxon>Pentapetalae</taxon>
        <taxon>rosids</taxon>
        <taxon>fabids</taxon>
        <taxon>Fabales</taxon>
        <taxon>Fabaceae</taxon>
        <taxon>Papilionoideae</taxon>
        <taxon>50 kb inversion clade</taxon>
        <taxon>NPAAA clade</taxon>
        <taxon>indigoferoid/millettioid clade</taxon>
        <taxon>Phaseoleae</taxon>
        <taxon>Flemingia</taxon>
    </lineage>
</organism>
<dbReference type="InterPro" id="IPR011989">
    <property type="entry name" value="ARM-like"/>
</dbReference>
<dbReference type="PROSITE" id="PS50176">
    <property type="entry name" value="ARM_REPEAT"/>
    <property type="match status" value="1"/>
</dbReference>
<reference evidence="5 6" key="1">
    <citation type="submission" date="2024-08" db="EMBL/GenBank/DDBJ databases">
        <title>Insights into the chromosomal genome structure of Flemingia macrophylla.</title>
        <authorList>
            <person name="Ding Y."/>
            <person name="Zhao Y."/>
            <person name="Bi W."/>
            <person name="Wu M."/>
            <person name="Zhao G."/>
            <person name="Gong Y."/>
            <person name="Li W."/>
            <person name="Zhang P."/>
        </authorList>
    </citation>
    <scope>NUCLEOTIDE SEQUENCE [LARGE SCALE GENOMIC DNA]</scope>
    <source>
        <strain evidence="5">DYQJB</strain>
        <tissue evidence="5">Leaf</tissue>
    </source>
</reference>
<dbReference type="AlphaFoldDB" id="A0ABD1NG71"/>
<evidence type="ECO:0000313" key="6">
    <source>
        <dbReference type="Proteomes" id="UP001603857"/>
    </source>
</evidence>
<dbReference type="Proteomes" id="UP001603857">
    <property type="component" value="Unassembled WGS sequence"/>
</dbReference>
<evidence type="ECO:0000313" key="5">
    <source>
        <dbReference type="EMBL" id="KAL2347091.1"/>
    </source>
</evidence>
<name>A0ABD1NG71_9FABA</name>
<protein>
    <recommendedName>
        <fullName evidence="4">DUF7032 domain-containing protein</fullName>
    </recommendedName>
</protein>
<dbReference type="InterPro" id="IPR054296">
    <property type="entry name" value="DUF7032"/>
</dbReference>
<feature type="domain" description="DUF7032" evidence="4">
    <location>
        <begin position="56"/>
        <end position="166"/>
    </location>
</feature>
<keyword evidence="1" id="KW-0677">Repeat</keyword>
<proteinExistence type="predicted"/>
<feature type="compositionally biased region" description="Basic and acidic residues" evidence="3">
    <location>
        <begin position="29"/>
        <end position="43"/>
    </location>
</feature>
<evidence type="ECO:0000256" key="1">
    <source>
        <dbReference type="ARBA" id="ARBA00022737"/>
    </source>
</evidence>
<dbReference type="InterPro" id="IPR000225">
    <property type="entry name" value="Armadillo"/>
</dbReference>
<sequence length="598" mass="63797">MKFGKEGRGGGETLDLGSLGLAVALVRRKEKEKEKEKEKKMESSESAEEEGIGDSLELLCTLLDSEIPSVTNLKGKWSLVRLKLTLLRTHLTDFSADFPSASAVNPLSLDLLRSISHTLHHALSLARTCQPQTLPNGKLKTQSDLDSLLATLHRHVSDCDILFRSGLLLQNSNPSSKREATRSASRNLITRLQMGSPDSKSSAMDSLLALLHQDDKNVTISVAQGVVPLLVRLLDSPSQMKEKTVAAISRVSTVESARTLLLAEGLLLLNHLLRVLDSGSAFAVENACVALQALTSTRDNARAIGSRGGISSLLHICQAGTPGAQASAASVLRNLAAFSETRDNFAEENAVAVLLGLASSGTAAARESAVGCLSNLISEEDEGSSNLRVNVVKEGGVECLKNYWDSGVPLPSLEVAAEMLRHLAWSGAVGEVLVSEGLVQRVVGVMSCEVLAVRVSAARAVHALGMNSNKARKEMGEMGCVSCLIKMLDGKGVEEKEASAMALSVLLMHPGNRRVFRKDERGVVSAVHLLNPSLQGLDKSYPVSLLTSLVHSKSCRKQMVAAGASVYTQKLLEMDVPGAKKLADSLGRGRIWGVFARP</sequence>
<dbReference type="Pfam" id="PF23005">
    <property type="entry name" value="DUF7032"/>
    <property type="match status" value="1"/>
</dbReference>
<keyword evidence="6" id="KW-1185">Reference proteome</keyword>